<evidence type="ECO:0008006" key="6">
    <source>
        <dbReference type="Google" id="ProtNLM"/>
    </source>
</evidence>
<evidence type="ECO:0000313" key="5">
    <source>
        <dbReference type="Proteomes" id="UP001642260"/>
    </source>
</evidence>
<dbReference type="Gene3D" id="1.25.40.10">
    <property type="entry name" value="Tetratricopeptide repeat domain"/>
    <property type="match status" value="2"/>
</dbReference>
<keyword evidence="5" id="KW-1185">Reference proteome</keyword>
<sequence length="279" mass="31391">MISSITATRGGPSLPRRDLDPNALRLSRRKTYISLLRNCNNIAQVPPIHAKIIRTFHGQDAFVVFELIRICSALDSVDYAYDAFRYVSNPNVYLYTAMIDGFVSSNRSADGVALYRRMIHDSVMPDNYVITSVLKACDLEECREVHGQVLKLGFGSSRSVRLKLMEVYGKYGGLSDAEKVFDEMPERDEVAATVMINCYSECGFVKEALEVFNDVKVKDTVCWTAMIDGLVRNKEMNKALELFREMQMESVSVNEFTAVCILSACSDLGALELGRWAMR</sequence>
<dbReference type="PROSITE" id="PS51375">
    <property type="entry name" value="PPR"/>
    <property type="match status" value="2"/>
</dbReference>
<evidence type="ECO:0000256" key="2">
    <source>
        <dbReference type="PROSITE-ProRule" id="PRU00708"/>
    </source>
</evidence>
<dbReference type="PANTHER" id="PTHR47926">
    <property type="entry name" value="PENTATRICOPEPTIDE REPEAT-CONTAINING PROTEIN"/>
    <property type="match status" value="1"/>
</dbReference>
<dbReference type="EMBL" id="CAKOAT010064044">
    <property type="protein sequence ID" value="CAH8306298.1"/>
    <property type="molecule type" value="Genomic_DNA"/>
</dbReference>
<feature type="repeat" description="PPR" evidence="2">
    <location>
        <begin position="91"/>
        <end position="125"/>
    </location>
</feature>
<organism evidence="4 5">
    <name type="scientific">Eruca vesicaria subsp. sativa</name>
    <name type="common">Garden rocket</name>
    <name type="synonym">Eruca sativa</name>
    <dbReference type="NCBI Taxonomy" id="29727"/>
    <lineage>
        <taxon>Eukaryota</taxon>
        <taxon>Viridiplantae</taxon>
        <taxon>Streptophyta</taxon>
        <taxon>Embryophyta</taxon>
        <taxon>Tracheophyta</taxon>
        <taxon>Spermatophyta</taxon>
        <taxon>Magnoliopsida</taxon>
        <taxon>eudicotyledons</taxon>
        <taxon>Gunneridae</taxon>
        <taxon>Pentapetalae</taxon>
        <taxon>rosids</taxon>
        <taxon>malvids</taxon>
        <taxon>Brassicales</taxon>
        <taxon>Brassicaceae</taxon>
        <taxon>Brassiceae</taxon>
        <taxon>Eruca</taxon>
    </lineage>
</organism>
<dbReference type="Proteomes" id="UP001642260">
    <property type="component" value="Unassembled WGS sequence"/>
</dbReference>
<evidence type="ECO:0000256" key="3">
    <source>
        <dbReference type="SAM" id="MobiDB-lite"/>
    </source>
</evidence>
<feature type="repeat" description="PPR" evidence="2">
    <location>
        <begin position="219"/>
        <end position="253"/>
    </location>
</feature>
<dbReference type="InterPro" id="IPR011990">
    <property type="entry name" value="TPR-like_helical_dom_sf"/>
</dbReference>
<keyword evidence="1" id="KW-0677">Repeat</keyword>
<dbReference type="InterPro" id="IPR002885">
    <property type="entry name" value="PPR_rpt"/>
</dbReference>
<dbReference type="InterPro" id="IPR046960">
    <property type="entry name" value="PPR_At4g14850-like_plant"/>
</dbReference>
<accession>A0ABC8IYH4</accession>
<comment type="caution">
    <text evidence="4">The sequence shown here is derived from an EMBL/GenBank/DDBJ whole genome shotgun (WGS) entry which is preliminary data.</text>
</comment>
<dbReference type="NCBIfam" id="TIGR00756">
    <property type="entry name" value="PPR"/>
    <property type="match status" value="3"/>
</dbReference>
<evidence type="ECO:0000313" key="4">
    <source>
        <dbReference type="EMBL" id="CAH8306298.1"/>
    </source>
</evidence>
<dbReference type="AlphaFoldDB" id="A0ABC8IYH4"/>
<feature type="region of interest" description="Disordered" evidence="3">
    <location>
        <begin position="1"/>
        <end position="20"/>
    </location>
</feature>
<dbReference type="Pfam" id="PF01535">
    <property type="entry name" value="PPR"/>
    <property type="match status" value="3"/>
</dbReference>
<reference evidence="4 5" key="1">
    <citation type="submission" date="2022-03" db="EMBL/GenBank/DDBJ databases">
        <authorList>
            <person name="Macdonald S."/>
            <person name="Ahmed S."/>
            <person name="Newling K."/>
        </authorList>
    </citation>
    <scope>NUCLEOTIDE SEQUENCE [LARGE SCALE GENOMIC DNA]</scope>
</reference>
<name>A0ABC8IYH4_ERUVS</name>
<evidence type="ECO:0000256" key="1">
    <source>
        <dbReference type="ARBA" id="ARBA00022737"/>
    </source>
</evidence>
<dbReference type="PANTHER" id="PTHR47926:SF456">
    <property type="entry name" value="PENTATRICOPEPTIDE REPEAT-CONTAINING PROTEIN ELI1, CHLOROPLASTIC"/>
    <property type="match status" value="1"/>
</dbReference>
<gene>
    <name evidence="4" type="ORF">ERUC_LOCUS4425</name>
</gene>
<protein>
    <recommendedName>
        <fullName evidence="6">Pentatricopeptide repeat-containing protein</fullName>
    </recommendedName>
</protein>
<dbReference type="Pfam" id="PF13041">
    <property type="entry name" value="PPR_2"/>
    <property type="match status" value="1"/>
</dbReference>
<proteinExistence type="predicted"/>